<name>A0AAV6KTF1_9ERIC</name>
<proteinExistence type="predicted"/>
<dbReference type="EMBL" id="JACTNZ010000003">
    <property type="protein sequence ID" value="KAG5555752.1"/>
    <property type="molecule type" value="Genomic_DNA"/>
</dbReference>
<keyword evidence="1" id="KW-0880">Kelch repeat</keyword>
<accession>A0AAV6KTF1</accession>
<evidence type="ECO:0000256" key="1">
    <source>
        <dbReference type="ARBA" id="ARBA00022441"/>
    </source>
</evidence>
<reference evidence="3" key="1">
    <citation type="submission" date="2020-08" db="EMBL/GenBank/DDBJ databases">
        <title>Plant Genome Project.</title>
        <authorList>
            <person name="Zhang R.-G."/>
        </authorList>
    </citation>
    <scope>NUCLEOTIDE SEQUENCE</scope>
    <source>
        <strain evidence="3">WSP0</strain>
        <tissue evidence="3">Leaf</tissue>
    </source>
</reference>
<gene>
    <name evidence="3" type="ORF">RHGRI_006409</name>
</gene>
<comment type="caution">
    <text evidence="3">The sequence shown here is derived from an EMBL/GenBank/DDBJ whole genome shotgun (WGS) entry which is preliminary data.</text>
</comment>
<protein>
    <submittedName>
        <fullName evidence="3">Uncharacterized protein</fullName>
    </submittedName>
</protein>
<dbReference type="InterPro" id="IPR015915">
    <property type="entry name" value="Kelch-typ_b-propeller"/>
</dbReference>
<dbReference type="PANTHER" id="PTHR24412:SF497">
    <property type="entry name" value="KELCH-LIKE PROTEIN 18"/>
    <property type="match status" value="1"/>
</dbReference>
<dbReference type="PANTHER" id="PTHR24412">
    <property type="entry name" value="KELCH PROTEIN"/>
    <property type="match status" value="1"/>
</dbReference>
<keyword evidence="2" id="KW-0677">Repeat</keyword>
<evidence type="ECO:0000313" key="4">
    <source>
        <dbReference type="Proteomes" id="UP000823749"/>
    </source>
</evidence>
<dbReference type="Pfam" id="PF07893">
    <property type="entry name" value="DUF1668"/>
    <property type="match status" value="2"/>
</dbReference>
<organism evidence="3 4">
    <name type="scientific">Rhododendron griersonianum</name>
    <dbReference type="NCBI Taxonomy" id="479676"/>
    <lineage>
        <taxon>Eukaryota</taxon>
        <taxon>Viridiplantae</taxon>
        <taxon>Streptophyta</taxon>
        <taxon>Embryophyta</taxon>
        <taxon>Tracheophyta</taxon>
        <taxon>Spermatophyta</taxon>
        <taxon>Magnoliopsida</taxon>
        <taxon>eudicotyledons</taxon>
        <taxon>Gunneridae</taxon>
        <taxon>Pentapetalae</taxon>
        <taxon>asterids</taxon>
        <taxon>Ericales</taxon>
        <taxon>Ericaceae</taxon>
        <taxon>Ericoideae</taxon>
        <taxon>Rhodoreae</taxon>
        <taxon>Rhododendron</taxon>
    </lineage>
</organism>
<dbReference type="SUPFAM" id="SSF117281">
    <property type="entry name" value="Kelch motif"/>
    <property type="match status" value="2"/>
</dbReference>
<dbReference type="InterPro" id="IPR012871">
    <property type="entry name" value="DUF1668_ORYSA"/>
</dbReference>
<dbReference type="Gene3D" id="2.120.10.80">
    <property type="entry name" value="Kelch-type beta propeller"/>
    <property type="match status" value="2"/>
</dbReference>
<evidence type="ECO:0000313" key="3">
    <source>
        <dbReference type="EMBL" id="KAG5555752.1"/>
    </source>
</evidence>
<sequence>MKRDFVGSSSSSSSSWKRTRFDFNDSEVYLLYDIYRGPVRYVMYKLDTSVIGNDDNKGNLTTVFELPSEKYPGSMGSFALGSRIYLLGGEVGFNGEVVITTKGGRNTQRLSEKVYFFDTAAAISSSSPLSVAPHMEGGKRSPLAIHVDGKIYVISDLPSLDTYYGEEEPLFEVFDPQGNEGEGEWSSLPRPPFYRRSSDHPSYEINGAGMIVSHAVVGHRIFFFTTKKDRVDVFDVYNRQWTPLKVCNGRNNVRRLPFKEAVMPIFDSAWAAIGTSIHRRSPICTFNLTADFGLVWRDVEGLETIRCTPKPPLAYGIYYHVLDMGNGWVCLLKFGNDKEGFANGKSYVFATVFHLVKKRMDKVSFDESKYWLEGQRLLPLPPPPTGVQGRDHNGVIGEIQVFGAEELRSSLFAPGLENYNTSYAAVGCFVMVLLVEEFSESGLPRGSSAKVCAFLRFVYSASKYLFYFTVIKIKSFSIQYQYISLRFRSISLLMSMKRDFVGSSSSSWKRTRFDFDDSEVYLLYNLHSGPVRYVLYNLHTSAIGNDDDKGNDSTRIPNLTTVFELPREKYPCNMGSFALGSRIYLLGGDVGLHGEVDFVLQEGSNTERLSKNVYFFDTAAAISSSSSSLSVAPPMEGGKRLPRAIHVNGMVYVISDIPNFYTCYSEEEPLFEVFDPLGNEGEGKWSSLPIPPFYCRSSNHGSHEINGTGGIVSHAVVAHQIFFFTTKKDQVNVFDVYKRGWTSLKVYNGRINRLPFGRTVMPIFDSVWAALGTSPCRMSPISTFNLTADFGLVGREVEGLETIRSTHEPPLAYGIYYHLLDMGNGLVCLLKFGNDEEGFMKGKAYVSATVFRLVKKRTDKVSFGESKYRLGQRLLPLLPPGVRVHDYSEVIGEIQVFGAEGLRSSLFAPGVENYNTTYAAVGSFVM</sequence>
<dbReference type="Proteomes" id="UP000823749">
    <property type="component" value="Chromosome 3"/>
</dbReference>
<keyword evidence="4" id="KW-1185">Reference proteome</keyword>
<dbReference type="AlphaFoldDB" id="A0AAV6KTF1"/>
<evidence type="ECO:0000256" key="2">
    <source>
        <dbReference type="ARBA" id="ARBA00022737"/>
    </source>
</evidence>